<dbReference type="VEuPathDB" id="FungiDB:MFRU_003g05060"/>
<feature type="compositionally biased region" description="Polar residues" evidence="1">
    <location>
        <begin position="255"/>
        <end position="264"/>
    </location>
</feature>
<gene>
    <name evidence="2" type="ORF">EYC84_002896</name>
</gene>
<evidence type="ECO:0000313" key="2">
    <source>
        <dbReference type="EMBL" id="KAA8572270.1"/>
    </source>
</evidence>
<proteinExistence type="predicted"/>
<feature type="region of interest" description="Disordered" evidence="1">
    <location>
        <begin position="190"/>
        <end position="307"/>
    </location>
</feature>
<keyword evidence="3" id="KW-1185">Reference proteome</keyword>
<dbReference type="SUPFAM" id="SSF55781">
    <property type="entry name" value="GAF domain-like"/>
    <property type="match status" value="1"/>
</dbReference>
<name>A0A5M9JUH5_MONFR</name>
<comment type="caution">
    <text evidence="2">The sequence shown here is derived from an EMBL/GenBank/DDBJ whole genome shotgun (WGS) entry which is preliminary data.</text>
</comment>
<accession>A0A5M9JUH5</accession>
<reference evidence="2 3" key="1">
    <citation type="submission" date="2019-06" db="EMBL/GenBank/DDBJ databases">
        <title>Genome Sequence of the Brown Rot Fungal Pathogen Monilinia fructicola.</title>
        <authorList>
            <person name="De Miccolis Angelini R.M."/>
            <person name="Landi L."/>
            <person name="Abate D."/>
            <person name="Pollastro S."/>
            <person name="Romanazzi G."/>
            <person name="Faretra F."/>
        </authorList>
    </citation>
    <scope>NUCLEOTIDE SEQUENCE [LARGE SCALE GENOMIC DNA]</scope>
    <source>
        <strain evidence="2 3">Mfrc123</strain>
    </source>
</reference>
<evidence type="ECO:0000313" key="3">
    <source>
        <dbReference type="Proteomes" id="UP000322873"/>
    </source>
</evidence>
<dbReference type="Proteomes" id="UP000322873">
    <property type="component" value="Unassembled WGS sequence"/>
</dbReference>
<evidence type="ECO:0008006" key="4">
    <source>
        <dbReference type="Google" id="ProtNLM"/>
    </source>
</evidence>
<feature type="compositionally biased region" description="Polar residues" evidence="1">
    <location>
        <begin position="281"/>
        <end position="299"/>
    </location>
</feature>
<dbReference type="AlphaFoldDB" id="A0A5M9JUH5"/>
<feature type="compositionally biased region" description="Low complexity" evidence="1">
    <location>
        <begin position="219"/>
        <end position="230"/>
    </location>
</feature>
<organism evidence="2 3">
    <name type="scientific">Monilinia fructicola</name>
    <name type="common">Brown rot fungus</name>
    <name type="synonym">Ciboria fructicola</name>
    <dbReference type="NCBI Taxonomy" id="38448"/>
    <lineage>
        <taxon>Eukaryota</taxon>
        <taxon>Fungi</taxon>
        <taxon>Dikarya</taxon>
        <taxon>Ascomycota</taxon>
        <taxon>Pezizomycotina</taxon>
        <taxon>Leotiomycetes</taxon>
        <taxon>Helotiales</taxon>
        <taxon>Sclerotiniaceae</taxon>
        <taxon>Monilinia</taxon>
    </lineage>
</organism>
<dbReference type="EMBL" id="VICG01000004">
    <property type="protein sequence ID" value="KAA8572270.1"/>
    <property type="molecule type" value="Genomic_DNA"/>
</dbReference>
<protein>
    <recommendedName>
        <fullName evidence="4">GAF domain-containing protein</fullName>
    </recommendedName>
</protein>
<evidence type="ECO:0000256" key="1">
    <source>
        <dbReference type="SAM" id="MobiDB-lite"/>
    </source>
</evidence>
<sequence>MLRVSQMRPEPENYTSTTNLLLPLTSSHVSSTAIIHGEQHFGARSSIGYYLDQDFFSRYIFDRILPAGILAIGSAKSNDQSYRRWHTAGRLCERTIETAPTVLGEERTISQFYAGVPLITKRGIPIGSLFIVDSHTRPGLSKDEISFMGTMASTIMKHLELTREVEQHRRGMKMSRGLASFVEGRAELEEADMEAEDGEGTKIVGQFETDTGIRRQKSKSSSIKNSERSSATSLALGDGKEKAHVSSALRAPTQIEGTNGTSEASPDPTGSMGGEPLDSESVPQHSSSGGTATTEQSPFDTCKTDTPDEEFTEASALKSLFSRASNLIREAFEVDGGAVFYDAQKGFTSDMMQDRIQSSILNLTPSRRGRKSLHSVIDNVADS</sequence>